<reference evidence="1 2" key="1">
    <citation type="submission" date="2014-03" db="EMBL/GenBank/DDBJ databases">
        <title>Bradyrhizobium valentinum sp. nov., isolated from effective nodules of Lupinus mariae-josephae, a lupine endemic of basic-lime soils in Eastern Spain.</title>
        <authorList>
            <person name="Duran D."/>
            <person name="Rey L."/>
            <person name="Navarro A."/>
            <person name="Busquets A."/>
            <person name="Imperial J."/>
            <person name="Ruiz-Argueso T."/>
        </authorList>
    </citation>
    <scope>NUCLEOTIDE SEQUENCE [LARGE SCALE GENOMIC DNA]</scope>
    <source>
        <strain evidence="1 2">LmjM3</strain>
    </source>
</reference>
<evidence type="ECO:0000313" key="2">
    <source>
        <dbReference type="Proteomes" id="UP000051913"/>
    </source>
</evidence>
<gene>
    <name evidence="1" type="ORF">CP49_05125</name>
</gene>
<comment type="caution">
    <text evidence="1">The sequence shown here is derived from an EMBL/GenBank/DDBJ whole genome shotgun (WGS) entry which is preliminary data.</text>
</comment>
<protein>
    <submittedName>
        <fullName evidence="1">Uncharacterized protein</fullName>
    </submittedName>
</protein>
<keyword evidence="2" id="KW-1185">Reference proteome</keyword>
<organism evidence="1 2">
    <name type="scientific">Bradyrhizobium valentinum</name>
    <dbReference type="NCBI Taxonomy" id="1518501"/>
    <lineage>
        <taxon>Bacteria</taxon>
        <taxon>Pseudomonadati</taxon>
        <taxon>Pseudomonadota</taxon>
        <taxon>Alphaproteobacteria</taxon>
        <taxon>Hyphomicrobiales</taxon>
        <taxon>Nitrobacteraceae</taxon>
        <taxon>Bradyrhizobium</taxon>
    </lineage>
</organism>
<evidence type="ECO:0000313" key="1">
    <source>
        <dbReference type="EMBL" id="KRR02151.1"/>
    </source>
</evidence>
<dbReference type="AlphaFoldDB" id="A0A0R3L2V6"/>
<proteinExistence type="predicted"/>
<sequence>MVAEGENHVLGDAPVEILAPSCRVPHIAVFSRTRLNTTTRRQDGGDLMQYKQGLIGEPRGAASGRAVPQLTGHFWQLFLTSSIGLESLYEISSYGADILLASSR</sequence>
<name>A0A0R3L2V6_9BRAD</name>
<dbReference type="Proteomes" id="UP000051913">
    <property type="component" value="Unassembled WGS sequence"/>
</dbReference>
<dbReference type="EMBL" id="LLXX01000153">
    <property type="protein sequence ID" value="KRR02151.1"/>
    <property type="molecule type" value="Genomic_DNA"/>
</dbReference>
<accession>A0A0R3L2V6</accession>